<comment type="caution">
    <text evidence="1">The sequence shown here is derived from an EMBL/GenBank/DDBJ whole genome shotgun (WGS) entry which is preliminary data.</text>
</comment>
<dbReference type="PATRIC" id="fig|251720.4.peg.2781"/>
<dbReference type="EMBL" id="LJRQ01000089">
    <property type="protein sequence ID" value="KPZ15969.1"/>
    <property type="molecule type" value="Genomic_DNA"/>
</dbReference>
<name>A0A0N8TEC0_PSEA0</name>
<gene>
    <name evidence="1" type="ORF">ALO41_02054</name>
</gene>
<proteinExistence type="predicted"/>
<evidence type="ECO:0000313" key="2">
    <source>
        <dbReference type="Proteomes" id="UP000050266"/>
    </source>
</evidence>
<sequence length="210" mass="24116">MAVYRTRRLGGFHCAANPLHSAFNKEFCVVDQPYFPELLIDGQSIDLAHLEPFTFVIHSEKAKRELRVHVTFSTHCFSISYLQENHPAGQPVIDAASTRPRTFCPIRYRLSLQLPALIQSLNHPKAKVWETASERNWCYSITIDDPKGPYHVFFEVRRATSERRKWQDLNLVVESAYHEADGGGPRLKGSMAFRLLCGKIYLREPTATKR</sequence>
<organism evidence="1 2">
    <name type="scientific">Pseudomonas amygdali pv. ulmi</name>
    <dbReference type="NCBI Taxonomy" id="251720"/>
    <lineage>
        <taxon>Bacteria</taxon>
        <taxon>Pseudomonadati</taxon>
        <taxon>Pseudomonadota</taxon>
        <taxon>Gammaproteobacteria</taxon>
        <taxon>Pseudomonadales</taxon>
        <taxon>Pseudomonadaceae</taxon>
        <taxon>Pseudomonas</taxon>
        <taxon>Pseudomonas amygdali</taxon>
    </lineage>
</organism>
<dbReference type="AlphaFoldDB" id="A0A0N8TEC0"/>
<protein>
    <submittedName>
        <fullName evidence="1">Uncharacterized protein</fullName>
    </submittedName>
</protein>
<dbReference type="Proteomes" id="UP000050266">
    <property type="component" value="Unassembled WGS sequence"/>
</dbReference>
<evidence type="ECO:0000313" key="1">
    <source>
        <dbReference type="EMBL" id="KPZ15969.1"/>
    </source>
</evidence>
<accession>A0A0N8TEC0</accession>
<reference evidence="1 2" key="1">
    <citation type="submission" date="2015-09" db="EMBL/GenBank/DDBJ databases">
        <title>Genome announcement of multiple Pseudomonas syringae strains.</title>
        <authorList>
            <person name="Thakur S."/>
            <person name="Wang P.W."/>
            <person name="Gong Y."/>
            <person name="Weir B.S."/>
            <person name="Guttman D.S."/>
        </authorList>
    </citation>
    <scope>NUCLEOTIDE SEQUENCE [LARGE SCALE GENOMIC DNA]</scope>
    <source>
        <strain evidence="1 2">ICMP3962</strain>
    </source>
</reference>